<comment type="caution">
    <text evidence="1">The sequence shown here is derived from an EMBL/GenBank/DDBJ whole genome shotgun (WGS) entry which is preliminary data.</text>
</comment>
<dbReference type="EMBL" id="BGPR01046390">
    <property type="protein sequence ID" value="GBO23353.1"/>
    <property type="molecule type" value="Genomic_DNA"/>
</dbReference>
<evidence type="ECO:0000313" key="4">
    <source>
        <dbReference type="EMBL" id="GBO23356.1"/>
    </source>
</evidence>
<dbReference type="Proteomes" id="UP000499080">
    <property type="component" value="Unassembled WGS sequence"/>
</dbReference>
<accession>A0A4Y2VDI6</accession>
<evidence type="ECO:0000313" key="3">
    <source>
        <dbReference type="EMBL" id="GBO23353.1"/>
    </source>
</evidence>
<sequence length="88" mass="10306">MATEIEGARAQQSTVLALTKMYSLKKGHFHRRYVNQRPQRNLVPGEEYAQQEKQLPDVALMAIPFRLLDRFPSAFYFLVYEVYKAKVL</sequence>
<evidence type="ECO:0000313" key="5">
    <source>
        <dbReference type="Proteomes" id="UP000499080"/>
    </source>
</evidence>
<dbReference type="EMBL" id="BGPR01046395">
    <property type="protein sequence ID" value="GBO23356.1"/>
    <property type="molecule type" value="Genomic_DNA"/>
</dbReference>
<protein>
    <submittedName>
        <fullName evidence="1">Uncharacterized protein</fullName>
    </submittedName>
</protein>
<dbReference type="AlphaFoldDB" id="A0A4Y2VDI6"/>
<dbReference type="EMBL" id="BGPR01046389">
    <property type="protein sequence ID" value="GBO23351.1"/>
    <property type="molecule type" value="Genomic_DNA"/>
</dbReference>
<keyword evidence="5" id="KW-1185">Reference proteome</keyword>
<name>A0A4Y2VDI6_ARAVE</name>
<proteinExistence type="predicted"/>
<dbReference type="EMBL" id="BGPR01046381">
    <property type="protein sequence ID" value="GBO23343.1"/>
    <property type="molecule type" value="Genomic_DNA"/>
</dbReference>
<organism evidence="1 5">
    <name type="scientific">Araneus ventricosus</name>
    <name type="common">Orbweaver spider</name>
    <name type="synonym">Epeira ventricosa</name>
    <dbReference type="NCBI Taxonomy" id="182803"/>
    <lineage>
        <taxon>Eukaryota</taxon>
        <taxon>Metazoa</taxon>
        <taxon>Ecdysozoa</taxon>
        <taxon>Arthropoda</taxon>
        <taxon>Chelicerata</taxon>
        <taxon>Arachnida</taxon>
        <taxon>Araneae</taxon>
        <taxon>Araneomorphae</taxon>
        <taxon>Entelegynae</taxon>
        <taxon>Araneoidea</taxon>
        <taxon>Araneidae</taxon>
        <taxon>Araneus</taxon>
    </lineage>
</organism>
<evidence type="ECO:0000313" key="2">
    <source>
        <dbReference type="EMBL" id="GBO23351.1"/>
    </source>
</evidence>
<reference evidence="1 5" key="1">
    <citation type="journal article" date="2019" name="Sci. Rep.">
        <title>Orb-weaving spider Araneus ventricosus genome elucidates the spidroin gene catalogue.</title>
        <authorList>
            <person name="Kono N."/>
            <person name="Nakamura H."/>
            <person name="Ohtoshi R."/>
            <person name="Moran D.A.P."/>
            <person name="Shinohara A."/>
            <person name="Yoshida Y."/>
            <person name="Fujiwara M."/>
            <person name="Mori M."/>
            <person name="Tomita M."/>
            <person name="Arakawa K."/>
        </authorList>
    </citation>
    <scope>NUCLEOTIDE SEQUENCE [LARGE SCALE GENOMIC DNA]</scope>
</reference>
<evidence type="ECO:0000313" key="1">
    <source>
        <dbReference type="EMBL" id="GBO23343.1"/>
    </source>
</evidence>
<gene>
    <name evidence="2" type="ORF">AVEN_200141_1</name>
    <name evidence="3" type="ORF">AVEN_204452_1</name>
    <name evidence="4" type="ORF">AVEN_70067_1</name>
    <name evidence="1" type="ORF">AVEN_8023_1</name>
</gene>